<dbReference type="CDD" id="cd03784">
    <property type="entry name" value="GT1_Gtf-like"/>
    <property type="match status" value="1"/>
</dbReference>
<proteinExistence type="predicted"/>
<reference evidence="4 5" key="1">
    <citation type="submission" date="2019-05" db="EMBL/GenBank/DDBJ databases">
        <title>Mikania micrantha, genome provides insights into the molecular mechanism of rapid growth.</title>
        <authorList>
            <person name="Liu B."/>
        </authorList>
    </citation>
    <scope>NUCLEOTIDE SEQUENCE [LARGE SCALE GENOMIC DNA]</scope>
    <source>
        <strain evidence="4">NLD-2019</strain>
        <tissue evidence="4">Leaf</tissue>
    </source>
</reference>
<evidence type="ECO:0000313" key="5">
    <source>
        <dbReference type="Proteomes" id="UP000326396"/>
    </source>
</evidence>
<gene>
    <name evidence="4" type="ORF">E3N88_16982</name>
</gene>
<evidence type="ECO:0000256" key="3">
    <source>
        <dbReference type="SAM" id="Phobius"/>
    </source>
</evidence>
<evidence type="ECO:0008006" key="6">
    <source>
        <dbReference type="Google" id="ProtNLM"/>
    </source>
</evidence>
<dbReference type="EMBL" id="SZYD01000009">
    <property type="protein sequence ID" value="KAD5317036.1"/>
    <property type="molecule type" value="Genomic_DNA"/>
</dbReference>
<dbReference type="Pfam" id="PF02458">
    <property type="entry name" value="Transferase"/>
    <property type="match status" value="1"/>
</dbReference>
<comment type="caution">
    <text evidence="4">The sequence shown here is derived from an EMBL/GenBank/DDBJ whole genome shotgun (WGS) entry which is preliminary data.</text>
</comment>
<keyword evidence="3" id="KW-1133">Transmembrane helix</keyword>
<feature type="transmembrane region" description="Helical" evidence="3">
    <location>
        <begin position="393"/>
        <end position="412"/>
    </location>
</feature>
<dbReference type="Gene3D" id="3.30.559.10">
    <property type="entry name" value="Chloramphenicol acetyltransferase-like domain"/>
    <property type="match status" value="1"/>
</dbReference>
<accession>A0A5N6NQJ5</accession>
<dbReference type="PANTHER" id="PTHR48046">
    <property type="entry name" value="UDP-GLYCOSYLTRANSFERASE 72E1"/>
    <property type="match status" value="1"/>
</dbReference>
<dbReference type="FunFam" id="3.40.50.2000:FF:000054">
    <property type="entry name" value="Glycosyltransferase"/>
    <property type="match status" value="1"/>
</dbReference>
<organism evidence="4 5">
    <name type="scientific">Mikania micrantha</name>
    <name type="common">bitter vine</name>
    <dbReference type="NCBI Taxonomy" id="192012"/>
    <lineage>
        <taxon>Eukaryota</taxon>
        <taxon>Viridiplantae</taxon>
        <taxon>Streptophyta</taxon>
        <taxon>Embryophyta</taxon>
        <taxon>Tracheophyta</taxon>
        <taxon>Spermatophyta</taxon>
        <taxon>Magnoliopsida</taxon>
        <taxon>eudicotyledons</taxon>
        <taxon>Gunneridae</taxon>
        <taxon>Pentapetalae</taxon>
        <taxon>asterids</taxon>
        <taxon>campanulids</taxon>
        <taxon>Asterales</taxon>
        <taxon>Asteraceae</taxon>
        <taxon>Asteroideae</taxon>
        <taxon>Heliantheae alliance</taxon>
        <taxon>Eupatorieae</taxon>
        <taxon>Mikania</taxon>
    </lineage>
</organism>
<evidence type="ECO:0000256" key="1">
    <source>
        <dbReference type="ARBA" id="ARBA00022676"/>
    </source>
</evidence>
<keyword evidence="3" id="KW-0812">Transmembrane</keyword>
<keyword evidence="2" id="KW-0808">Transferase</keyword>
<evidence type="ECO:0000313" key="4">
    <source>
        <dbReference type="EMBL" id="KAD5317036.1"/>
    </source>
</evidence>
<dbReference type="InterPro" id="IPR023213">
    <property type="entry name" value="CAT-like_dom_sf"/>
</dbReference>
<keyword evidence="3" id="KW-0472">Membrane</keyword>
<dbReference type="GO" id="GO:0008194">
    <property type="term" value="F:UDP-glycosyltransferase activity"/>
    <property type="evidence" value="ECO:0007669"/>
    <property type="project" value="InterPro"/>
</dbReference>
<dbReference type="PANTHER" id="PTHR48046:SF6">
    <property type="entry name" value="GLYCOSYLTRANSFERASE"/>
    <property type="match status" value="1"/>
</dbReference>
<dbReference type="OrthoDB" id="5835829at2759"/>
<keyword evidence="1" id="KW-0328">Glycosyltransferase</keyword>
<dbReference type="Proteomes" id="UP000326396">
    <property type="component" value="Linkage Group LG17"/>
</dbReference>
<sequence>MEKTPHIAIVPSPGMGHLIPLVEFAKKLKNNHNISATFMIPNDGPLSTPQRVYLDSLPTGLNHIILPSISLNDLPQDARMETRISLMITRSIDPIRQAFKSLVAETNMVALFIDLFGTDAFDVAIEFGVSPYVFFPSTAMALSLFLHLPKLDQMVSCEYWDLPEPVQIPGCIPVHGRDLLDPIQDRKDDAYKWVLHNAKRYMMAEGIAVNSFKELEGGALKALLEDEPGKPRVYPVGPLIQSGSSSDADGSECLRWLDGQPCGSVLFISFGSGGTLSSNQLNELALGLELSEQRFIWVVRSPNDRPNATYFNLHGHEDPLGFLPKGFLEKTKDIGLVVPSWAPQAQILSHSSTGEEGKPIRSRIRDLKDAAANVLSKDGCSTKTLDQLVSKGLVMFYFVGISLITGACSVVFSKADMVNIVAIMTVATIKGKVSTIAMKRVVDEFYEATSSAKMEDLKDFALPNELQSLVPVVDYERHTTQLSRFKHKRYEPNPPLIGRSDDLEERNKETKIVMLHLNKNQVQKLKDTVNKTRPAGISCPFSRFEALAGGHIWRCGSKARGHQPMQPTKLNIAVSFRDRMSLPKWYFGNADLKQAACSHSDDW</sequence>
<evidence type="ECO:0000256" key="2">
    <source>
        <dbReference type="ARBA" id="ARBA00022679"/>
    </source>
</evidence>
<dbReference type="Gene3D" id="3.40.50.2000">
    <property type="entry name" value="Glycogen Phosphorylase B"/>
    <property type="match status" value="2"/>
</dbReference>
<keyword evidence="5" id="KW-1185">Reference proteome</keyword>
<protein>
    <recommendedName>
        <fullName evidence="6">Hydroquinone glucosyltransferase</fullName>
    </recommendedName>
</protein>
<dbReference type="InterPro" id="IPR002213">
    <property type="entry name" value="UDP_glucos_trans"/>
</dbReference>
<dbReference type="AlphaFoldDB" id="A0A5N6NQJ5"/>
<dbReference type="SUPFAM" id="SSF53756">
    <property type="entry name" value="UDP-Glycosyltransferase/glycogen phosphorylase"/>
    <property type="match status" value="1"/>
</dbReference>
<name>A0A5N6NQJ5_9ASTR</name>